<dbReference type="Proteomes" id="UP000029725">
    <property type="component" value="Unassembled WGS sequence"/>
</dbReference>
<proteinExistence type="predicted"/>
<evidence type="ECO:0000313" key="3">
    <source>
        <dbReference type="Proteomes" id="UP000029725"/>
    </source>
</evidence>
<sequence length="469" mass="50894">MVPQTPGTTVPLSFDEALKAIREKMATARKKKGGIDPHAQLAIVKGIIHLAAMAAECTGALVAMPIDDDEDHDQNSDVQEPCGAQVDTQPNVRNSAINFGNSEGEGRPVSTPPGSDLLRIDLTASAEVLRAEGMHMLKRLASSGNGRHPLPEAQCFLAQLLRGHGDQRLCIKTNMDRAFSLSLQASKHGLSEAIFWTALSYERGMGVRKDAARAVTFYRKAATLGHGRAMHRLAIILQHGQLGMAQAPKEAFTWLKRAASIGSIPGAIHDLALMFEHGNGNSIAIPDDSYALELFKKASAMRYAPSMVKLGTCFEYGRLGCPLDPRKSIEWYRKAAELGDPAAELALSGWYLTGAKEASGSDVEGDGVILPQSDKDAYAWAKRAAERRDPRAEYALGRYCELGVGLDAPALQEALHWYSRAALQGHRKAKRRRAELKKSIRFSSSETFSTSSSSIRFVKSLLSGGRWGS</sequence>
<dbReference type="EMBL" id="JMKJ01000199">
    <property type="protein sequence ID" value="KGG51778.1"/>
    <property type="molecule type" value="Genomic_DNA"/>
</dbReference>
<dbReference type="PANTHER" id="PTHR46430">
    <property type="entry name" value="PROTEIN SKT5-RELATED"/>
    <property type="match status" value="1"/>
</dbReference>
<keyword evidence="3" id="KW-1185">Reference proteome</keyword>
<comment type="caution">
    <text evidence="2">The sequence shown here is derived from an EMBL/GenBank/DDBJ whole genome shotgun (WGS) entry which is preliminary data.</text>
</comment>
<name>A0A098VRV0_9MICR</name>
<keyword evidence="1" id="KW-0677">Repeat</keyword>
<dbReference type="OrthoDB" id="272077at2759"/>
<dbReference type="RefSeq" id="XP_013238205.1">
    <property type="nucleotide sequence ID" value="XM_013382751.1"/>
</dbReference>
<dbReference type="SUPFAM" id="SSF81901">
    <property type="entry name" value="HCP-like"/>
    <property type="match status" value="2"/>
</dbReference>
<dbReference type="AlphaFoldDB" id="A0A098VRV0"/>
<reference evidence="2 3" key="1">
    <citation type="submission" date="2014-04" db="EMBL/GenBank/DDBJ databases">
        <title>A new species of microsporidia sheds light on the evolution of extreme parasitism.</title>
        <authorList>
            <person name="Haag K.L."/>
            <person name="James T.Y."/>
            <person name="Larsson R."/>
            <person name="Schaer T.M."/>
            <person name="Refardt D."/>
            <person name="Pombert J.-F."/>
            <person name="Ebert D."/>
        </authorList>
    </citation>
    <scope>NUCLEOTIDE SEQUENCE [LARGE SCALE GENOMIC DNA]</scope>
    <source>
        <strain evidence="2 3">UGP3</strain>
        <tissue evidence="2">Spores</tissue>
    </source>
</reference>
<dbReference type="GeneID" id="25259336"/>
<dbReference type="VEuPathDB" id="MicrosporidiaDB:DI09_27p170"/>
<accession>A0A098VRV0</accession>
<dbReference type="Pfam" id="PF08238">
    <property type="entry name" value="Sel1"/>
    <property type="match status" value="7"/>
</dbReference>
<dbReference type="InterPro" id="IPR051726">
    <property type="entry name" value="Chitin_Synth_Reg"/>
</dbReference>
<protein>
    <submittedName>
        <fullName evidence="2">Extracellular protein SEL-1-like protein</fullName>
    </submittedName>
</protein>
<organism evidence="2 3">
    <name type="scientific">Mitosporidium daphniae</name>
    <dbReference type="NCBI Taxonomy" id="1485682"/>
    <lineage>
        <taxon>Eukaryota</taxon>
        <taxon>Fungi</taxon>
        <taxon>Fungi incertae sedis</taxon>
        <taxon>Microsporidia</taxon>
        <taxon>Mitosporidium</taxon>
    </lineage>
</organism>
<dbReference type="InterPro" id="IPR006597">
    <property type="entry name" value="Sel1-like"/>
</dbReference>
<evidence type="ECO:0000313" key="2">
    <source>
        <dbReference type="EMBL" id="KGG51778.1"/>
    </source>
</evidence>
<evidence type="ECO:0000256" key="1">
    <source>
        <dbReference type="ARBA" id="ARBA00022737"/>
    </source>
</evidence>
<dbReference type="PANTHER" id="PTHR46430:SF3">
    <property type="entry name" value="ACTIVATOR OF C KINASE PROTEIN 1"/>
    <property type="match status" value="1"/>
</dbReference>
<dbReference type="SMART" id="SM00671">
    <property type="entry name" value="SEL1"/>
    <property type="match status" value="7"/>
</dbReference>
<gene>
    <name evidence="2" type="ORF">DI09_27p170</name>
</gene>
<dbReference type="HOGENOM" id="CLU_582748_0_0_1"/>
<dbReference type="InterPro" id="IPR011990">
    <property type="entry name" value="TPR-like_helical_dom_sf"/>
</dbReference>
<dbReference type="Gene3D" id="1.25.40.10">
    <property type="entry name" value="Tetratricopeptide repeat domain"/>
    <property type="match status" value="2"/>
</dbReference>